<protein>
    <submittedName>
        <fullName evidence="1">Uncharacterized protein</fullName>
    </submittedName>
</protein>
<dbReference type="AlphaFoldDB" id="A0AAW1WEA1"/>
<accession>A0AAW1WEA1</accession>
<evidence type="ECO:0000313" key="1">
    <source>
        <dbReference type="EMBL" id="KAK9922324.1"/>
    </source>
</evidence>
<organism evidence="1 2">
    <name type="scientific">Rubus argutus</name>
    <name type="common">Southern blackberry</name>
    <dbReference type="NCBI Taxonomy" id="59490"/>
    <lineage>
        <taxon>Eukaryota</taxon>
        <taxon>Viridiplantae</taxon>
        <taxon>Streptophyta</taxon>
        <taxon>Embryophyta</taxon>
        <taxon>Tracheophyta</taxon>
        <taxon>Spermatophyta</taxon>
        <taxon>Magnoliopsida</taxon>
        <taxon>eudicotyledons</taxon>
        <taxon>Gunneridae</taxon>
        <taxon>Pentapetalae</taxon>
        <taxon>rosids</taxon>
        <taxon>fabids</taxon>
        <taxon>Rosales</taxon>
        <taxon>Rosaceae</taxon>
        <taxon>Rosoideae</taxon>
        <taxon>Rosoideae incertae sedis</taxon>
        <taxon>Rubus</taxon>
    </lineage>
</organism>
<reference evidence="1 2" key="1">
    <citation type="journal article" date="2023" name="G3 (Bethesda)">
        <title>A chromosome-length genome assembly and annotation of blackberry (Rubus argutus, cv. 'Hillquist').</title>
        <authorList>
            <person name="Bruna T."/>
            <person name="Aryal R."/>
            <person name="Dudchenko O."/>
            <person name="Sargent D.J."/>
            <person name="Mead D."/>
            <person name="Buti M."/>
            <person name="Cavallini A."/>
            <person name="Hytonen T."/>
            <person name="Andres J."/>
            <person name="Pham M."/>
            <person name="Weisz D."/>
            <person name="Mascagni F."/>
            <person name="Usai G."/>
            <person name="Natali L."/>
            <person name="Bassil N."/>
            <person name="Fernandez G.E."/>
            <person name="Lomsadze A."/>
            <person name="Armour M."/>
            <person name="Olukolu B."/>
            <person name="Poorten T."/>
            <person name="Britton C."/>
            <person name="Davik J."/>
            <person name="Ashrafi H."/>
            <person name="Aiden E.L."/>
            <person name="Borodovsky M."/>
            <person name="Worthington M."/>
        </authorList>
    </citation>
    <scope>NUCLEOTIDE SEQUENCE [LARGE SCALE GENOMIC DNA]</scope>
    <source>
        <strain evidence="1">PI 553951</strain>
    </source>
</reference>
<name>A0AAW1WEA1_RUBAR</name>
<dbReference type="Proteomes" id="UP001457282">
    <property type="component" value="Unassembled WGS sequence"/>
</dbReference>
<gene>
    <name evidence="1" type="ORF">M0R45_030793</name>
</gene>
<proteinExistence type="predicted"/>
<keyword evidence="2" id="KW-1185">Reference proteome</keyword>
<dbReference type="EMBL" id="JBEDUW010000006">
    <property type="protein sequence ID" value="KAK9922324.1"/>
    <property type="molecule type" value="Genomic_DNA"/>
</dbReference>
<evidence type="ECO:0000313" key="2">
    <source>
        <dbReference type="Proteomes" id="UP001457282"/>
    </source>
</evidence>
<sequence>MIEIAATGFWQRSSRELRAQGGLSNGLGVAMNFTVVVNCGDDWLMWSCRGGLKDCHGGFKLARGEVGGLVDVDRVIPDDQG</sequence>
<comment type="caution">
    <text evidence="1">The sequence shown here is derived from an EMBL/GenBank/DDBJ whole genome shotgun (WGS) entry which is preliminary data.</text>
</comment>